<protein>
    <recommendedName>
        <fullName evidence="5">Barwin-like endoglucanase</fullName>
    </recommendedName>
</protein>
<name>A0A0A1NT41_RHIZD</name>
<evidence type="ECO:0008006" key="5">
    <source>
        <dbReference type="Google" id="ProtNLM"/>
    </source>
</evidence>
<dbReference type="AlphaFoldDB" id="A0A0A1NT41"/>
<evidence type="ECO:0000256" key="1">
    <source>
        <dbReference type="ARBA" id="ARBA00022729"/>
    </source>
</evidence>
<evidence type="ECO:0000313" key="3">
    <source>
        <dbReference type="EMBL" id="ORE14271.1"/>
    </source>
</evidence>
<gene>
    <name evidence="3" type="ORF">BCV71DRAFT_229365</name>
</gene>
<reference evidence="3 4" key="1">
    <citation type="journal article" date="2016" name="Proc. Natl. Acad. Sci. U.S.A.">
        <title>Lipid metabolic changes in an early divergent fungus govern the establishment of a mutualistic symbiosis with endobacteria.</title>
        <authorList>
            <person name="Lastovetsky O.A."/>
            <person name="Gaspar M.L."/>
            <person name="Mondo S.J."/>
            <person name="LaButti K.M."/>
            <person name="Sandor L."/>
            <person name="Grigoriev I.V."/>
            <person name="Henry S.A."/>
            <person name="Pawlowska T.E."/>
        </authorList>
    </citation>
    <scope>NUCLEOTIDE SEQUENCE [LARGE SCALE GENOMIC DNA]</scope>
    <source>
        <strain evidence="3 4">ATCC 11559</strain>
    </source>
</reference>
<dbReference type="InterPro" id="IPR051477">
    <property type="entry name" value="Expansin_CellWall"/>
</dbReference>
<dbReference type="SUPFAM" id="SSF50685">
    <property type="entry name" value="Barwin-like endoglucanases"/>
    <property type="match status" value="1"/>
</dbReference>
<sequence length="137" mass="14423">MKSFLLSAIIALTFTSISAAPVQENGLIKRGDNFKGTATWYKPATEGGSEGACHGVHIDNNSPYVALNRPQYGSLNANSKWCGKKIKITGPAGTATATIMDACPECDSGDLDLTPSLFKKVVGDMNKGVGSISWEVV</sequence>
<dbReference type="Proteomes" id="UP000242381">
    <property type="component" value="Unassembled WGS sequence"/>
</dbReference>
<evidence type="ECO:0000313" key="4">
    <source>
        <dbReference type="Proteomes" id="UP000242381"/>
    </source>
</evidence>
<proteinExistence type="predicted"/>
<feature type="signal peptide" evidence="2">
    <location>
        <begin position="1"/>
        <end position="19"/>
    </location>
</feature>
<organism evidence="3 4">
    <name type="scientific">Rhizopus microsporus</name>
    <dbReference type="NCBI Taxonomy" id="58291"/>
    <lineage>
        <taxon>Eukaryota</taxon>
        <taxon>Fungi</taxon>
        <taxon>Fungi incertae sedis</taxon>
        <taxon>Mucoromycota</taxon>
        <taxon>Mucoromycotina</taxon>
        <taxon>Mucoromycetes</taxon>
        <taxon>Mucorales</taxon>
        <taxon>Mucorineae</taxon>
        <taxon>Rhizopodaceae</taxon>
        <taxon>Rhizopus</taxon>
    </lineage>
</organism>
<feature type="chain" id="PRO_5030003936" description="Barwin-like endoglucanase" evidence="2">
    <location>
        <begin position="20"/>
        <end position="137"/>
    </location>
</feature>
<dbReference type="Gene3D" id="2.40.40.10">
    <property type="entry name" value="RlpA-like domain"/>
    <property type="match status" value="1"/>
</dbReference>
<dbReference type="PANTHER" id="PTHR31836">
    <property type="match status" value="1"/>
</dbReference>
<dbReference type="OMA" id="ANSKWCG"/>
<evidence type="ECO:0000256" key="2">
    <source>
        <dbReference type="SAM" id="SignalP"/>
    </source>
</evidence>
<dbReference type="VEuPathDB" id="FungiDB:BCV72DRAFT_306332"/>
<dbReference type="EMBL" id="KV921480">
    <property type="protein sequence ID" value="ORE14271.1"/>
    <property type="molecule type" value="Genomic_DNA"/>
</dbReference>
<dbReference type="InterPro" id="IPR036908">
    <property type="entry name" value="RlpA-like_sf"/>
</dbReference>
<keyword evidence="1 2" id="KW-0732">Signal</keyword>
<dbReference type="CDD" id="cd22191">
    <property type="entry name" value="DPBB_RlpA_EXP_N-like"/>
    <property type="match status" value="1"/>
</dbReference>
<dbReference type="PANTHER" id="PTHR31836:SF25">
    <property type="entry name" value="RLPA-LIKE PROTEIN DOUBLE-PSI BETA-BARREL DOMAIN-CONTAINING PROTEIN"/>
    <property type="match status" value="1"/>
</dbReference>
<accession>A0A0A1NT41</accession>